<feature type="transmembrane region" description="Helical" evidence="6">
    <location>
        <begin position="440"/>
        <end position="462"/>
    </location>
</feature>
<accession>A0A8J2XSW9</accession>
<evidence type="ECO:0000256" key="6">
    <source>
        <dbReference type="SAM" id="Phobius"/>
    </source>
</evidence>
<feature type="transmembrane region" description="Helical" evidence="6">
    <location>
        <begin position="397"/>
        <end position="419"/>
    </location>
</feature>
<sequence>MIINYFKIAWRNLMKSKIFSFINIFGLAAGLTCCMLISIYLKHELSYDAYQKDVKDLYEVATVFQFQHKDEILPATPWPMGPTLQRDFPEVEHTARLLPLSLFEDKTMLEYRQGSAIPVAFYEDKGFLADSTFFRLFTYHFIEGDPGTALDMPAAIVVSEEIAHKLFGAAPAVGKVIHVSSGMYGDHVLTVKGVFRPMKAPSHIAANFFMSMKGGDMDNFYHRQENDFATNNMFVLYLKLKSGTSPAALEAQLPAFIDKYAGKDLKVYGYGKREMLVPVRDVHLRSDIKSNVTPPGSKAYLYILASIAVFTLLIACINFMNLATARSAKRSSEVGIRKVLGAVKGSLIGQFLGESVLMSIIAFGLAWAFTVLLLPAFSMMTARNLSFTVADSLPMLAGFLALAVFAGLLAGLYPAFYLSSFQPAKVLKGKFSNSLAAASLRKGLVIFQFIISVTLIVSTVVINDQMKFLRSQDLGFNKESQIVIPLRGSVAKEKCAALETEFKRNSSVLGTGGAAYYPGIINPSDNMMYKDGDNPQTGRRVQLNYVDYDYSSTLGLQMAAGRLFSRDFPADSSGRIILNESAVKAFGFATPQAAIGAWVNSAFQGMTNRFEVIGVVRDFHFEDLHTTVAPYALLRNRSMNSYLIVHARPGAPGPLLSSLGAAWHKVDPDEPFEYSFLDEDFQKNYAAEERLSAMIGYFTVMAILISCLGLFGLASFSAEQRIREIGIRKVLGASVAGIVMLLSKDFLKLVGIAMVIASPVAWMIMHQWLQDFAYRVPIDWMVFAVTFVSTLLITLVTIGFQAVRAGMANPVQSLKME</sequence>
<feature type="transmembrane region" description="Helical" evidence="6">
    <location>
        <begin position="21"/>
        <end position="41"/>
    </location>
</feature>
<comment type="caution">
    <text evidence="9">The sequence shown here is derived from an EMBL/GenBank/DDBJ whole genome shotgun (WGS) entry which is preliminary data.</text>
</comment>
<reference evidence="9" key="2">
    <citation type="submission" date="2020-09" db="EMBL/GenBank/DDBJ databases">
        <authorList>
            <person name="Sun Q."/>
            <person name="Zhou Y."/>
        </authorList>
    </citation>
    <scope>NUCLEOTIDE SEQUENCE</scope>
    <source>
        <strain evidence="9">CGMCC 1.15448</strain>
    </source>
</reference>
<feature type="transmembrane region" description="Helical" evidence="6">
    <location>
        <begin position="694"/>
        <end position="714"/>
    </location>
</feature>
<feature type="domain" description="ABC3 transporter permease C-terminal" evidence="7">
    <location>
        <begin position="306"/>
        <end position="423"/>
    </location>
</feature>
<reference evidence="9" key="1">
    <citation type="journal article" date="2014" name="Int. J. Syst. Evol. Microbiol.">
        <title>Complete genome sequence of Corynebacterium casei LMG S-19264T (=DSM 44701T), isolated from a smear-ripened cheese.</title>
        <authorList>
            <consortium name="US DOE Joint Genome Institute (JGI-PGF)"/>
            <person name="Walter F."/>
            <person name="Albersmeier A."/>
            <person name="Kalinowski J."/>
            <person name="Ruckert C."/>
        </authorList>
    </citation>
    <scope>NUCLEOTIDE SEQUENCE</scope>
    <source>
        <strain evidence="9">CGMCC 1.15448</strain>
    </source>
</reference>
<evidence type="ECO:0000259" key="7">
    <source>
        <dbReference type="Pfam" id="PF02687"/>
    </source>
</evidence>
<keyword evidence="3 6" id="KW-0812">Transmembrane</keyword>
<dbReference type="PANTHER" id="PTHR30572">
    <property type="entry name" value="MEMBRANE COMPONENT OF TRANSPORTER-RELATED"/>
    <property type="match status" value="1"/>
</dbReference>
<dbReference type="PANTHER" id="PTHR30572:SF18">
    <property type="entry name" value="ABC-TYPE MACROLIDE FAMILY EXPORT SYSTEM PERMEASE COMPONENT 2"/>
    <property type="match status" value="1"/>
</dbReference>
<keyword evidence="10" id="KW-1185">Reference proteome</keyword>
<feature type="transmembrane region" description="Helical" evidence="6">
    <location>
        <begin position="749"/>
        <end position="769"/>
    </location>
</feature>
<dbReference type="InterPro" id="IPR050250">
    <property type="entry name" value="Macrolide_Exporter_MacB"/>
</dbReference>
<dbReference type="EMBL" id="BMJC01000002">
    <property type="protein sequence ID" value="GGA94185.1"/>
    <property type="molecule type" value="Genomic_DNA"/>
</dbReference>
<dbReference type="Proteomes" id="UP000607559">
    <property type="component" value="Unassembled WGS sequence"/>
</dbReference>
<evidence type="ECO:0000256" key="1">
    <source>
        <dbReference type="ARBA" id="ARBA00004651"/>
    </source>
</evidence>
<evidence type="ECO:0000313" key="9">
    <source>
        <dbReference type="EMBL" id="GGA94185.1"/>
    </source>
</evidence>
<organism evidence="9 10">
    <name type="scientific">Puia dinghuensis</name>
    <dbReference type="NCBI Taxonomy" id="1792502"/>
    <lineage>
        <taxon>Bacteria</taxon>
        <taxon>Pseudomonadati</taxon>
        <taxon>Bacteroidota</taxon>
        <taxon>Chitinophagia</taxon>
        <taxon>Chitinophagales</taxon>
        <taxon>Chitinophagaceae</taxon>
        <taxon>Puia</taxon>
    </lineage>
</organism>
<name>A0A8J2XSW9_9BACT</name>
<feature type="transmembrane region" description="Helical" evidence="6">
    <location>
        <begin position="781"/>
        <end position="803"/>
    </location>
</feature>
<dbReference type="Pfam" id="PF02687">
    <property type="entry name" value="FtsX"/>
    <property type="match status" value="2"/>
</dbReference>
<comment type="subcellular location">
    <subcellularLocation>
        <location evidence="1">Cell membrane</location>
        <topology evidence="1">Multi-pass membrane protein</topology>
    </subcellularLocation>
</comment>
<gene>
    <name evidence="9" type="ORF">GCM10011511_16870</name>
</gene>
<evidence type="ECO:0000256" key="2">
    <source>
        <dbReference type="ARBA" id="ARBA00022475"/>
    </source>
</evidence>
<feature type="transmembrane region" description="Helical" evidence="6">
    <location>
        <begin position="356"/>
        <end position="377"/>
    </location>
</feature>
<dbReference type="AlphaFoldDB" id="A0A8J2XSW9"/>
<dbReference type="GO" id="GO:0022857">
    <property type="term" value="F:transmembrane transporter activity"/>
    <property type="evidence" value="ECO:0007669"/>
    <property type="project" value="TreeGrafter"/>
</dbReference>
<feature type="transmembrane region" description="Helical" evidence="6">
    <location>
        <begin position="299"/>
        <end position="320"/>
    </location>
</feature>
<feature type="domain" description="ABC3 transporter permease C-terminal" evidence="7">
    <location>
        <begin position="698"/>
        <end position="805"/>
    </location>
</feature>
<keyword evidence="2" id="KW-1003">Cell membrane</keyword>
<keyword evidence="4 6" id="KW-1133">Transmembrane helix</keyword>
<protein>
    <submittedName>
        <fullName evidence="9">ABC transporter permease</fullName>
    </submittedName>
</protein>
<feature type="domain" description="MacB-like periplasmic core" evidence="8">
    <location>
        <begin position="20"/>
        <end position="254"/>
    </location>
</feature>
<evidence type="ECO:0000256" key="4">
    <source>
        <dbReference type="ARBA" id="ARBA00022989"/>
    </source>
</evidence>
<dbReference type="InterPro" id="IPR025857">
    <property type="entry name" value="MacB_PCD"/>
</dbReference>
<dbReference type="RefSeq" id="WP_188930584.1">
    <property type="nucleotide sequence ID" value="NZ_BMJC01000002.1"/>
</dbReference>
<evidence type="ECO:0000313" key="10">
    <source>
        <dbReference type="Proteomes" id="UP000607559"/>
    </source>
</evidence>
<evidence type="ECO:0000256" key="5">
    <source>
        <dbReference type="ARBA" id="ARBA00023136"/>
    </source>
</evidence>
<dbReference type="InterPro" id="IPR003838">
    <property type="entry name" value="ABC3_permease_C"/>
</dbReference>
<dbReference type="Pfam" id="PF12704">
    <property type="entry name" value="MacB_PCD"/>
    <property type="match status" value="2"/>
</dbReference>
<proteinExistence type="predicted"/>
<evidence type="ECO:0000259" key="8">
    <source>
        <dbReference type="Pfam" id="PF12704"/>
    </source>
</evidence>
<feature type="domain" description="MacB-like periplasmic core" evidence="8">
    <location>
        <begin position="532"/>
        <end position="651"/>
    </location>
</feature>
<dbReference type="GO" id="GO:0005886">
    <property type="term" value="C:plasma membrane"/>
    <property type="evidence" value="ECO:0007669"/>
    <property type="project" value="UniProtKB-SubCell"/>
</dbReference>
<evidence type="ECO:0000256" key="3">
    <source>
        <dbReference type="ARBA" id="ARBA00022692"/>
    </source>
</evidence>
<keyword evidence="5 6" id="KW-0472">Membrane</keyword>